<dbReference type="PROSITE" id="PS50294">
    <property type="entry name" value="WD_REPEATS_REGION"/>
    <property type="match status" value="4"/>
</dbReference>
<feature type="repeat" description="WD" evidence="3">
    <location>
        <begin position="526"/>
        <end position="566"/>
    </location>
</feature>
<dbReference type="OrthoDB" id="163438at2759"/>
<keyword evidence="2" id="KW-0677">Repeat</keyword>
<feature type="repeat" description="WD" evidence="3">
    <location>
        <begin position="568"/>
        <end position="600"/>
    </location>
</feature>
<dbReference type="PROSITE" id="PS00678">
    <property type="entry name" value="WD_REPEATS_1"/>
    <property type="match status" value="2"/>
</dbReference>
<proteinExistence type="predicted"/>
<evidence type="ECO:0000256" key="3">
    <source>
        <dbReference type="PROSITE-ProRule" id="PRU00221"/>
    </source>
</evidence>
<gene>
    <name evidence="4" type="ORF">M408DRAFT_312837</name>
</gene>
<dbReference type="CDD" id="cd00200">
    <property type="entry name" value="WD40"/>
    <property type="match status" value="1"/>
</dbReference>
<dbReference type="SMART" id="SM00320">
    <property type="entry name" value="WD40"/>
    <property type="match status" value="4"/>
</dbReference>
<dbReference type="SUPFAM" id="SSF50978">
    <property type="entry name" value="WD40 repeat-like"/>
    <property type="match status" value="1"/>
</dbReference>
<dbReference type="InterPro" id="IPR001680">
    <property type="entry name" value="WD40_rpt"/>
</dbReference>
<dbReference type="Gene3D" id="2.130.10.10">
    <property type="entry name" value="YVTN repeat-like/Quinoprotein amine dehydrogenase"/>
    <property type="match status" value="2"/>
</dbReference>
<dbReference type="AlphaFoldDB" id="A0A0C3B776"/>
<dbReference type="InterPro" id="IPR015943">
    <property type="entry name" value="WD40/YVTN_repeat-like_dom_sf"/>
</dbReference>
<evidence type="ECO:0000313" key="4">
    <source>
        <dbReference type="EMBL" id="KIM32665.1"/>
    </source>
</evidence>
<evidence type="ECO:0000313" key="5">
    <source>
        <dbReference type="Proteomes" id="UP000054097"/>
    </source>
</evidence>
<evidence type="ECO:0000256" key="2">
    <source>
        <dbReference type="ARBA" id="ARBA00022737"/>
    </source>
</evidence>
<dbReference type="STRING" id="933852.A0A0C3B776"/>
<name>A0A0C3B776_SERVB</name>
<dbReference type="PRINTS" id="PR00320">
    <property type="entry name" value="GPROTEINBRPT"/>
</dbReference>
<dbReference type="Proteomes" id="UP000054097">
    <property type="component" value="Unassembled WGS sequence"/>
</dbReference>
<dbReference type="HOGENOM" id="CLU_000288_6_0_1"/>
<dbReference type="InterPro" id="IPR036322">
    <property type="entry name" value="WD40_repeat_dom_sf"/>
</dbReference>
<reference evidence="4 5" key="1">
    <citation type="submission" date="2014-04" db="EMBL/GenBank/DDBJ databases">
        <authorList>
            <consortium name="DOE Joint Genome Institute"/>
            <person name="Kuo A."/>
            <person name="Zuccaro A."/>
            <person name="Kohler A."/>
            <person name="Nagy L.G."/>
            <person name="Floudas D."/>
            <person name="Copeland A."/>
            <person name="Barry K.W."/>
            <person name="Cichocki N."/>
            <person name="Veneault-Fourrey C."/>
            <person name="LaButti K."/>
            <person name="Lindquist E.A."/>
            <person name="Lipzen A."/>
            <person name="Lundell T."/>
            <person name="Morin E."/>
            <person name="Murat C."/>
            <person name="Sun H."/>
            <person name="Tunlid A."/>
            <person name="Henrissat B."/>
            <person name="Grigoriev I.V."/>
            <person name="Hibbett D.S."/>
            <person name="Martin F."/>
            <person name="Nordberg H.P."/>
            <person name="Cantor M.N."/>
            <person name="Hua S.X."/>
        </authorList>
    </citation>
    <scope>NUCLEOTIDE SEQUENCE [LARGE SCALE GENOMIC DNA]</scope>
    <source>
        <strain evidence="4 5">MAFF 305830</strain>
    </source>
</reference>
<dbReference type="PANTHER" id="PTHR19848">
    <property type="entry name" value="WD40 REPEAT PROTEIN"/>
    <property type="match status" value="1"/>
</dbReference>
<dbReference type="PROSITE" id="PS50082">
    <property type="entry name" value="WD_REPEATS_2"/>
    <property type="match status" value="4"/>
</dbReference>
<dbReference type="InterPro" id="IPR020472">
    <property type="entry name" value="WD40_PAC1"/>
</dbReference>
<dbReference type="InterPro" id="IPR019775">
    <property type="entry name" value="WD40_repeat_CS"/>
</dbReference>
<dbReference type="PANTHER" id="PTHR19848:SF8">
    <property type="entry name" value="F-BOX AND WD REPEAT DOMAIN CONTAINING 7"/>
    <property type="match status" value="1"/>
</dbReference>
<evidence type="ECO:0000256" key="1">
    <source>
        <dbReference type="ARBA" id="ARBA00022574"/>
    </source>
</evidence>
<protein>
    <submittedName>
        <fullName evidence="4">Uncharacterized protein</fullName>
    </submittedName>
</protein>
<feature type="repeat" description="WD" evidence="3">
    <location>
        <begin position="483"/>
        <end position="524"/>
    </location>
</feature>
<dbReference type="EMBL" id="KN824279">
    <property type="protein sequence ID" value="KIM32665.1"/>
    <property type="molecule type" value="Genomic_DNA"/>
</dbReference>
<keyword evidence="1 3" id="KW-0853">WD repeat</keyword>
<feature type="repeat" description="WD" evidence="3">
    <location>
        <begin position="440"/>
        <end position="481"/>
    </location>
</feature>
<reference evidence="5" key="2">
    <citation type="submission" date="2015-01" db="EMBL/GenBank/DDBJ databases">
        <title>Evolutionary Origins and Diversification of the Mycorrhizal Mutualists.</title>
        <authorList>
            <consortium name="DOE Joint Genome Institute"/>
            <consortium name="Mycorrhizal Genomics Consortium"/>
            <person name="Kohler A."/>
            <person name="Kuo A."/>
            <person name="Nagy L.G."/>
            <person name="Floudas D."/>
            <person name="Copeland A."/>
            <person name="Barry K.W."/>
            <person name="Cichocki N."/>
            <person name="Veneault-Fourrey C."/>
            <person name="LaButti K."/>
            <person name="Lindquist E.A."/>
            <person name="Lipzen A."/>
            <person name="Lundell T."/>
            <person name="Morin E."/>
            <person name="Murat C."/>
            <person name="Riley R."/>
            <person name="Ohm R."/>
            <person name="Sun H."/>
            <person name="Tunlid A."/>
            <person name="Henrissat B."/>
            <person name="Grigoriev I.V."/>
            <person name="Hibbett D.S."/>
            <person name="Martin F."/>
        </authorList>
    </citation>
    <scope>NUCLEOTIDE SEQUENCE [LARGE SCALE GENOMIC DNA]</scope>
    <source>
        <strain evidence="5">MAFF 305830</strain>
    </source>
</reference>
<dbReference type="Pfam" id="PF00400">
    <property type="entry name" value="WD40"/>
    <property type="match status" value="4"/>
</dbReference>
<keyword evidence="5" id="KW-1185">Reference proteome</keyword>
<organism evidence="4 5">
    <name type="scientific">Serendipita vermifera MAFF 305830</name>
    <dbReference type="NCBI Taxonomy" id="933852"/>
    <lineage>
        <taxon>Eukaryota</taxon>
        <taxon>Fungi</taxon>
        <taxon>Dikarya</taxon>
        <taxon>Basidiomycota</taxon>
        <taxon>Agaricomycotina</taxon>
        <taxon>Agaricomycetes</taxon>
        <taxon>Sebacinales</taxon>
        <taxon>Serendipitaceae</taxon>
        <taxon>Serendipita</taxon>
    </lineage>
</organism>
<accession>A0A0C3B776</accession>
<sequence length="680" mass="75675">MESEETLIGSSPVVVLDALDECGGLDGQRSDHRRNLLRTLKSWSRLPRKFKLFVTSRDESDIGRLFSTISHRVVEISTGQSVEAQSSEDIEKFLRFRFQEISAAYSRSLRPDWPGSPIIQELTAKSQGLFIWVKVITNFADNGDPVEQLGRILRGGGAGDMAALYSFILNSFFPNPSGTLVESFRLILGAVVLAKIPFSITSLINLFSLKPTTMERICNGLHAVMDSRDALRIQHQSFVDFLVDPSKCPSAFLIDPKRENQSLTMACLRTMRDGLRFNICNLETSYLRNREVPDIAARVEGCIPPELSYSCLFWAGHLKDTPFGLEELRCLEDFMNKQFLYWLEVLSLTKRVNVASSMLWILIDWIQAGSSNDAMARDMQKFVATFGSIISQSLPHIYLSALPFVPRNSTLSRQYRVDYPQTLKVDMGGQSEWPATQNVFVGHTRGVQSISFSSDGRRIVSGSEDCTIRVWDAETGEVVAGPLEGHTGHVYSVAFSPDSRWIVSSSDDMTIRVWDAETGEVVAGPLQGHTGWVFAVTFSPDGRWIVSGSGDTIRVWDAGTGEMFAGPLEGHTDYVHSVVFSPDGRRILSGSSDKTIRVYNAPMYGSFKPMGTALCFNETSKIENGWVLGPNSELLFGVPHDLRLGLYHPGSTLIIGQCLKTKLDMTAFVHGESWKQCKRV</sequence>